<feature type="region of interest" description="Disordered" evidence="1">
    <location>
        <begin position="1"/>
        <end position="23"/>
    </location>
</feature>
<dbReference type="InterPro" id="IPR013655">
    <property type="entry name" value="PAS_fold_3"/>
</dbReference>
<name>A0A6N6MPM1_9HYPH</name>
<evidence type="ECO:0000259" key="2">
    <source>
        <dbReference type="Pfam" id="PF08447"/>
    </source>
</evidence>
<dbReference type="Gene3D" id="2.10.70.100">
    <property type="match status" value="1"/>
</dbReference>
<protein>
    <submittedName>
        <fullName evidence="3">PAS domain-containing protein</fullName>
    </submittedName>
</protein>
<proteinExistence type="predicted"/>
<dbReference type="EMBL" id="VZZJ01000020">
    <property type="protein sequence ID" value="KAB1071168.1"/>
    <property type="molecule type" value="Genomic_DNA"/>
</dbReference>
<evidence type="ECO:0000256" key="1">
    <source>
        <dbReference type="SAM" id="MobiDB-lite"/>
    </source>
</evidence>
<accession>A0A6N6MPM1</accession>
<evidence type="ECO:0000313" key="3">
    <source>
        <dbReference type="EMBL" id="KAB1071168.1"/>
    </source>
</evidence>
<dbReference type="Pfam" id="PF08447">
    <property type="entry name" value="PAS_3"/>
    <property type="match status" value="1"/>
</dbReference>
<feature type="domain" description="PAS fold-3" evidence="2">
    <location>
        <begin position="61"/>
        <end position="126"/>
    </location>
</feature>
<comment type="caution">
    <text evidence="3">The sequence shown here is derived from an EMBL/GenBank/DDBJ whole genome shotgun (WGS) entry which is preliminary data.</text>
</comment>
<dbReference type="InterPro" id="IPR035965">
    <property type="entry name" value="PAS-like_dom_sf"/>
</dbReference>
<dbReference type="Proteomes" id="UP000441523">
    <property type="component" value="Unassembled WGS sequence"/>
</dbReference>
<evidence type="ECO:0000313" key="4">
    <source>
        <dbReference type="Proteomes" id="UP000441523"/>
    </source>
</evidence>
<dbReference type="CDD" id="cd00130">
    <property type="entry name" value="PAS"/>
    <property type="match status" value="1"/>
</dbReference>
<dbReference type="AlphaFoldDB" id="A0A6N6MPM1"/>
<dbReference type="InterPro" id="IPR000014">
    <property type="entry name" value="PAS"/>
</dbReference>
<dbReference type="Gene3D" id="3.30.450.20">
    <property type="entry name" value="PAS domain"/>
    <property type="match status" value="1"/>
</dbReference>
<keyword evidence="4" id="KW-1185">Reference proteome</keyword>
<dbReference type="SUPFAM" id="SSF55785">
    <property type="entry name" value="PYP-like sensor domain (PAS domain)"/>
    <property type="match status" value="1"/>
</dbReference>
<gene>
    <name evidence="3" type="ORF">F6X51_19925</name>
</gene>
<sequence>MGRFRVNGSQASQRTPGPIANPSDEVGNWELDMVVDCVHADALVASLFNVDPDLAEAGAPLAAFVAGMHAEDRDRVIALINQCAQRGGSYVAEYRVCSADGVTRWVLARGSFELDDKGLPSHGRGIIVDITPCRVSNSAYVTSDAPAAEHPLERAADQCVATHQAIAELDDPTLKLLSEMLLLEVGRKLAKLDVGRRRKHMN</sequence>
<organism evidence="3 4">
    <name type="scientific">Methylobacterium planeticum</name>
    <dbReference type="NCBI Taxonomy" id="2615211"/>
    <lineage>
        <taxon>Bacteria</taxon>
        <taxon>Pseudomonadati</taxon>
        <taxon>Pseudomonadota</taxon>
        <taxon>Alphaproteobacteria</taxon>
        <taxon>Hyphomicrobiales</taxon>
        <taxon>Methylobacteriaceae</taxon>
        <taxon>Methylobacterium</taxon>
    </lineage>
</organism>
<reference evidence="3 4" key="1">
    <citation type="submission" date="2019-09" db="EMBL/GenBank/DDBJ databases">
        <title>YIM 132548 draft genome.</title>
        <authorList>
            <person name="Jiang L."/>
        </authorList>
    </citation>
    <scope>NUCLEOTIDE SEQUENCE [LARGE SCALE GENOMIC DNA]</scope>
    <source>
        <strain evidence="3 4">YIM 132548</strain>
    </source>
</reference>